<evidence type="ECO:0000313" key="1">
    <source>
        <dbReference type="EMBL" id="CAD7261825.1"/>
    </source>
</evidence>
<dbReference type="EMBL" id="OC002425">
    <property type="protein sequence ID" value="CAD7261825.1"/>
    <property type="molecule type" value="Genomic_DNA"/>
</dbReference>
<name>A0A7R9G002_TIMSH</name>
<dbReference type="AlphaFoldDB" id="A0A7R9G002"/>
<proteinExistence type="predicted"/>
<protein>
    <submittedName>
        <fullName evidence="1">Uncharacterized protein</fullName>
    </submittedName>
</protein>
<reference evidence="1" key="1">
    <citation type="submission" date="2020-11" db="EMBL/GenBank/DDBJ databases">
        <authorList>
            <person name="Tran Van P."/>
        </authorList>
    </citation>
    <scope>NUCLEOTIDE SEQUENCE</scope>
</reference>
<organism evidence="1">
    <name type="scientific">Timema shepardi</name>
    <name type="common">Walking stick</name>
    <dbReference type="NCBI Taxonomy" id="629360"/>
    <lineage>
        <taxon>Eukaryota</taxon>
        <taxon>Metazoa</taxon>
        <taxon>Ecdysozoa</taxon>
        <taxon>Arthropoda</taxon>
        <taxon>Hexapoda</taxon>
        <taxon>Insecta</taxon>
        <taxon>Pterygota</taxon>
        <taxon>Neoptera</taxon>
        <taxon>Polyneoptera</taxon>
        <taxon>Phasmatodea</taxon>
        <taxon>Timematodea</taxon>
        <taxon>Timematoidea</taxon>
        <taxon>Timematidae</taxon>
        <taxon>Timema</taxon>
    </lineage>
</organism>
<sequence>MDVELEEVNPNLRGGRVENHLGKATPVHPTEIRTSISPSSAVELNTTSALANYVTEAGDAIKKCMLFIYAFRYKIMSDSVKKRGIWTELYGLKRVSCILTSTLIDVFSCAKQDGPTVRRPFHKVYTETVCLRCVCDSDESTRLIERTSSHNLSNCTGTGVALAIGTCTNAETYDGTKSSQPPATGTRVIVDTIQILVVGLADVVQDAVDCFGIQLLYNRGCSKIH</sequence>
<accession>A0A7R9G002</accession>
<gene>
    <name evidence="1" type="ORF">TSIB3V08_LOCUS5949</name>
</gene>